<evidence type="ECO:0000313" key="2">
    <source>
        <dbReference type="EMBL" id="CAG9764382.1"/>
    </source>
</evidence>
<sequence>MKSFLGCTIVTILSLSLVKAGQLISNYNLISHHEVVHPQSHSIPSFGIVHPQYFSSFRTQPQRQVYAHPTVLATSVEESSVPHELKKSENFYNNPYIASALAKESLTFNKESVIYERPSEKIDRSQIVKLINNLNRAHYE</sequence>
<protein>
    <submittedName>
        <fullName evidence="2">Uncharacterized protein</fullName>
    </submittedName>
</protein>
<evidence type="ECO:0000313" key="3">
    <source>
        <dbReference type="Proteomes" id="UP001152799"/>
    </source>
</evidence>
<organism evidence="2 3">
    <name type="scientific">Ceutorhynchus assimilis</name>
    <name type="common">cabbage seed weevil</name>
    <dbReference type="NCBI Taxonomy" id="467358"/>
    <lineage>
        <taxon>Eukaryota</taxon>
        <taxon>Metazoa</taxon>
        <taxon>Ecdysozoa</taxon>
        <taxon>Arthropoda</taxon>
        <taxon>Hexapoda</taxon>
        <taxon>Insecta</taxon>
        <taxon>Pterygota</taxon>
        <taxon>Neoptera</taxon>
        <taxon>Endopterygota</taxon>
        <taxon>Coleoptera</taxon>
        <taxon>Polyphaga</taxon>
        <taxon>Cucujiformia</taxon>
        <taxon>Curculionidae</taxon>
        <taxon>Ceutorhynchinae</taxon>
        <taxon>Ceutorhynchus</taxon>
    </lineage>
</organism>
<feature type="signal peptide" evidence="1">
    <location>
        <begin position="1"/>
        <end position="20"/>
    </location>
</feature>
<dbReference type="AlphaFoldDB" id="A0A9N9QGV7"/>
<gene>
    <name evidence="2" type="ORF">CEUTPL_LOCUS5022</name>
</gene>
<feature type="chain" id="PRO_5040484359" evidence="1">
    <location>
        <begin position="21"/>
        <end position="140"/>
    </location>
</feature>
<name>A0A9N9QGV7_9CUCU</name>
<proteinExistence type="predicted"/>
<dbReference type="EMBL" id="OU892278">
    <property type="protein sequence ID" value="CAG9764382.1"/>
    <property type="molecule type" value="Genomic_DNA"/>
</dbReference>
<accession>A0A9N9QGV7</accession>
<reference evidence="2" key="1">
    <citation type="submission" date="2022-01" db="EMBL/GenBank/DDBJ databases">
        <authorList>
            <person name="King R."/>
        </authorList>
    </citation>
    <scope>NUCLEOTIDE SEQUENCE</scope>
</reference>
<keyword evidence="3" id="KW-1185">Reference proteome</keyword>
<evidence type="ECO:0000256" key="1">
    <source>
        <dbReference type="SAM" id="SignalP"/>
    </source>
</evidence>
<keyword evidence="1" id="KW-0732">Signal</keyword>
<dbReference type="Proteomes" id="UP001152799">
    <property type="component" value="Chromosome 2"/>
</dbReference>
<dbReference type="OrthoDB" id="7674957at2759"/>